<dbReference type="Gene3D" id="1.10.520.40">
    <property type="entry name" value="CRISPR-associated protein Cse2"/>
    <property type="match status" value="1"/>
</dbReference>
<sequence>MTTTPEASTAKSGSLPAPPQQQRRPGERVRDAVRTRISPLQSQYLADVPSAVAALAQLRRGVGRPAYDSPVEWGIVGLEALAEDRQRDGEEGHFVGGPRHVAREDEAMHLAVTLYALHQQSERKKRMYVQGIPFGAAVRRLATLPPGVKVGSAEAVPEPRGEQPKNEPTEAGDAEASDTAPRREQEISETVRKRFLRVGTATALEPLTVRLREIVLLLRARDVPFDHGLLAEQLTSWLDPSQRDLVRRQWGREFTHHTGRRGGRPGAVPAPRDIGGAAAEPA</sequence>
<dbReference type="InterPro" id="IPR038287">
    <property type="entry name" value="Cse2_sf"/>
</dbReference>
<dbReference type="RefSeq" id="WP_167933653.1">
    <property type="nucleotide sequence ID" value="NZ_JAAVJB010000088.1"/>
</dbReference>
<dbReference type="EMBL" id="JAAVJB010000088">
    <property type="protein sequence ID" value="NJP67120.1"/>
    <property type="molecule type" value="Genomic_DNA"/>
</dbReference>
<proteinExistence type="predicted"/>
<dbReference type="Proteomes" id="UP000746503">
    <property type="component" value="Unassembled WGS sequence"/>
</dbReference>
<protein>
    <submittedName>
        <fullName evidence="2">Type I-E CRISPR-associated protein Cse2/CasB</fullName>
    </submittedName>
</protein>
<gene>
    <name evidence="2" type="primary">casB</name>
    <name evidence="2" type="ORF">HCJ92_12645</name>
</gene>
<feature type="compositionally biased region" description="Polar residues" evidence="1">
    <location>
        <begin position="1"/>
        <end position="12"/>
    </location>
</feature>
<keyword evidence="3" id="KW-1185">Reference proteome</keyword>
<dbReference type="Pfam" id="PF09485">
    <property type="entry name" value="CRISPR_Cse2"/>
    <property type="match status" value="1"/>
</dbReference>
<feature type="region of interest" description="Disordered" evidence="1">
    <location>
        <begin position="1"/>
        <end position="31"/>
    </location>
</feature>
<evidence type="ECO:0000256" key="1">
    <source>
        <dbReference type="SAM" id="MobiDB-lite"/>
    </source>
</evidence>
<reference evidence="2 3" key="1">
    <citation type="submission" date="2020-03" db="EMBL/GenBank/DDBJ databases">
        <title>Draft genome of Streptomyces sp. ventii, isolated from the Axial Seamount in the Pacific Ocean, and resequencing of the two type strains Streptomyces lonarensis strain NCL 716 and Streptomyces bohaiensis strain 11A07.</title>
        <authorList>
            <person name="Loughran R.M."/>
            <person name="Pfannmuller K.M."/>
            <person name="Wasson B.J."/>
            <person name="Deadmond M.C."/>
            <person name="Paddock B.E."/>
            <person name="Koyack M.J."/>
            <person name="Gallegos D.A."/>
            <person name="Mitchell E.A."/>
            <person name="Ushijima B."/>
            <person name="Saw J.H."/>
            <person name="Mcphail K.L."/>
            <person name="Videau P."/>
        </authorList>
    </citation>
    <scope>NUCLEOTIDE SEQUENCE [LARGE SCALE GENOMIC DNA]</scope>
    <source>
        <strain evidence="3">5675061</strain>
    </source>
</reference>
<name>A0ABX1ALI9_9ACTN</name>
<organism evidence="2 3">
    <name type="scientific">Streptomyces spiramenti</name>
    <dbReference type="NCBI Taxonomy" id="2720606"/>
    <lineage>
        <taxon>Bacteria</taxon>
        <taxon>Bacillati</taxon>
        <taxon>Actinomycetota</taxon>
        <taxon>Actinomycetes</taxon>
        <taxon>Kitasatosporales</taxon>
        <taxon>Streptomycetaceae</taxon>
        <taxon>Streptomyces</taxon>
    </lineage>
</organism>
<evidence type="ECO:0000313" key="2">
    <source>
        <dbReference type="EMBL" id="NJP67120.1"/>
    </source>
</evidence>
<feature type="region of interest" description="Disordered" evidence="1">
    <location>
        <begin position="149"/>
        <end position="186"/>
    </location>
</feature>
<feature type="compositionally biased region" description="Basic and acidic residues" evidence="1">
    <location>
        <begin position="157"/>
        <end position="168"/>
    </location>
</feature>
<accession>A0ABX1ALI9</accession>
<dbReference type="CDD" id="cd09731">
    <property type="entry name" value="Cse2_I-E"/>
    <property type="match status" value="1"/>
</dbReference>
<feature type="region of interest" description="Disordered" evidence="1">
    <location>
        <begin position="256"/>
        <end position="282"/>
    </location>
</feature>
<comment type="caution">
    <text evidence="2">The sequence shown here is derived from an EMBL/GenBank/DDBJ whole genome shotgun (WGS) entry which is preliminary data.</text>
</comment>
<dbReference type="InterPro" id="IPR013382">
    <property type="entry name" value="CRISPR-assoc_prot_Cse2"/>
</dbReference>
<evidence type="ECO:0000313" key="3">
    <source>
        <dbReference type="Proteomes" id="UP000746503"/>
    </source>
</evidence>
<dbReference type="NCBIfam" id="TIGR02548">
    <property type="entry name" value="casB_cse2"/>
    <property type="match status" value="2"/>
</dbReference>